<keyword evidence="4" id="KW-1185">Reference proteome</keyword>
<feature type="domain" description="ABC-type glycine betaine transport system substrate-binding" evidence="2">
    <location>
        <begin position="33"/>
        <end position="316"/>
    </location>
</feature>
<dbReference type="InterPro" id="IPR007210">
    <property type="entry name" value="ABC_Gly_betaine_transp_sub-bd"/>
</dbReference>
<feature type="signal peptide" evidence="1">
    <location>
        <begin position="1"/>
        <end position="29"/>
    </location>
</feature>
<keyword evidence="1" id="KW-0732">Signal</keyword>
<accession>A0ABT7QND9</accession>
<gene>
    <name evidence="3" type="ORF">NQX30_07295</name>
</gene>
<protein>
    <submittedName>
        <fullName evidence="3">ABC transporter substrate-binding protein</fullName>
    </submittedName>
</protein>
<name>A0ABT7QND9_9GAMM</name>
<dbReference type="Gene3D" id="3.40.190.100">
    <property type="entry name" value="Glycine betaine-binding periplasmic protein, domain 2"/>
    <property type="match status" value="1"/>
</dbReference>
<organism evidence="3 4">
    <name type="scientific">Candidatus Doriopsillibacter californiensis</name>
    <dbReference type="NCBI Taxonomy" id="2970740"/>
    <lineage>
        <taxon>Bacteria</taxon>
        <taxon>Pseudomonadati</taxon>
        <taxon>Pseudomonadota</taxon>
        <taxon>Gammaproteobacteria</taxon>
        <taxon>Candidatus Tethybacterales</taxon>
        <taxon>Candidatus Persebacteraceae</taxon>
        <taxon>Candidatus Doriopsillibacter</taxon>
    </lineage>
</organism>
<dbReference type="PROSITE" id="PS51257">
    <property type="entry name" value="PROKAR_LIPOPROTEIN"/>
    <property type="match status" value="1"/>
</dbReference>
<evidence type="ECO:0000313" key="3">
    <source>
        <dbReference type="EMBL" id="MDM5148162.1"/>
    </source>
</evidence>
<evidence type="ECO:0000256" key="1">
    <source>
        <dbReference type="SAM" id="SignalP"/>
    </source>
</evidence>
<dbReference type="Proteomes" id="UP001168167">
    <property type="component" value="Unassembled WGS sequence"/>
</dbReference>
<comment type="caution">
    <text evidence="3">The sequence shown here is derived from an EMBL/GenBank/DDBJ whole genome shotgun (WGS) entry which is preliminary data.</text>
</comment>
<reference evidence="3" key="2">
    <citation type="journal article" date="2023" name="Microbiome">
        <title>Synthase-selected sorting approach identifies a beta-lactone synthase in a nudibranch symbiotic bacterium.</title>
        <authorList>
            <person name="Dzunkova M."/>
            <person name="La Clair J.J."/>
            <person name="Tyml T."/>
            <person name="Doud D."/>
            <person name="Schulz F."/>
            <person name="Piquer-Esteban S."/>
            <person name="Porcel Sanchis D."/>
            <person name="Osborn A."/>
            <person name="Robinson D."/>
            <person name="Louie K.B."/>
            <person name="Bowen B.P."/>
            <person name="Bowers R.M."/>
            <person name="Lee J."/>
            <person name="Arnau V."/>
            <person name="Diaz-Villanueva W."/>
            <person name="Stepanauskas R."/>
            <person name="Gosliner T."/>
            <person name="Date S.V."/>
            <person name="Northen T.R."/>
            <person name="Cheng J.F."/>
            <person name="Burkart M.D."/>
            <person name="Woyke T."/>
        </authorList>
    </citation>
    <scope>NUCLEOTIDE SEQUENCE</scope>
    <source>
        <strain evidence="3">Df01</strain>
    </source>
</reference>
<proteinExistence type="predicted"/>
<feature type="chain" id="PRO_5045251168" evidence="1">
    <location>
        <begin position="30"/>
        <end position="337"/>
    </location>
</feature>
<reference evidence="3" key="1">
    <citation type="submission" date="2022-08" db="EMBL/GenBank/DDBJ databases">
        <authorList>
            <person name="Dzunkova M."/>
            <person name="La Clair J."/>
            <person name="Tyml T."/>
            <person name="Doud D."/>
            <person name="Schulz F."/>
            <person name="Piquer S."/>
            <person name="Porcel Sanchis D."/>
            <person name="Osborn A."/>
            <person name="Robinson D."/>
            <person name="Louie K.B."/>
            <person name="Bowen B.P."/>
            <person name="Bowers R."/>
            <person name="Lee J."/>
            <person name="Arnau Llombart V."/>
            <person name="Diaz Villanueva W."/>
            <person name="Gosliner T."/>
            <person name="Northen T."/>
            <person name="Cheng J.-F."/>
            <person name="Burkart M.D."/>
            <person name="Woyke T."/>
        </authorList>
    </citation>
    <scope>NUCLEOTIDE SEQUENCE</scope>
    <source>
        <strain evidence="3">Df01</strain>
    </source>
</reference>
<sequence length="337" mass="37100">MKFLIGYINKIFLATILMVATFSVLPASAACGKIVIADMNWASATFMAHMDKMILESGLGCEVELVPGDTMPTGTSMAEKGEPDVAPELWVNALKEALDKSVSEGRLEYAGRSLLEGGEEGFWVPRYMVDKNPELATISGIKRNAKLFPNPEDKSQGLLMGCPAGWNCQITTGNLYNAFDLEEAGFVLGDPGSSAGLDGSLAKAYERGEPWFGYYWAPTAFLGKFDMVKVDFEVSHDKEEWDKCTTILDCPAPKPNAWSLSEVFTVTTTELKGKSPEAYAYLANRGFKNDFMNKFLKWMDDNQATGEEAAEHFLKNNEDIWSKWVSAKVATNIKAAL</sequence>
<dbReference type="EMBL" id="JANQAO010000004">
    <property type="protein sequence ID" value="MDM5148162.1"/>
    <property type="molecule type" value="Genomic_DNA"/>
</dbReference>
<dbReference type="SUPFAM" id="SSF53850">
    <property type="entry name" value="Periplasmic binding protein-like II"/>
    <property type="match status" value="1"/>
</dbReference>
<dbReference type="Pfam" id="PF04069">
    <property type="entry name" value="OpuAC"/>
    <property type="match status" value="1"/>
</dbReference>
<evidence type="ECO:0000313" key="4">
    <source>
        <dbReference type="Proteomes" id="UP001168167"/>
    </source>
</evidence>
<evidence type="ECO:0000259" key="2">
    <source>
        <dbReference type="Pfam" id="PF04069"/>
    </source>
</evidence>
<dbReference type="CDD" id="cd13641">
    <property type="entry name" value="PBP2_HisX_like"/>
    <property type="match status" value="1"/>
</dbReference>
<dbReference type="Gene3D" id="3.10.105.10">
    <property type="entry name" value="Dipeptide-binding Protein, Domain 3"/>
    <property type="match status" value="2"/>
</dbReference>